<evidence type="ECO:0000313" key="4">
    <source>
        <dbReference type="Proteomes" id="UP000278351"/>
    </source>
</evidence>
<dbReference type="InterPro" id="IPR051340">
    <property type="entry name" value="Haloalkane_dehalogenase"/>
</dbReference>
<dbReference type="OrthoDB" id="9799612at2"/>
<keyword evidence="1 3" id="KW-0378">Hydrolase</keyword>
<reference evidence="3 4" key="1">
    <citation type="submission" date="2018-11" db="EMBL/GenBank/DDBJ databases">
        <title>Chitinophaga lutea sp.nov., isolate from arsenic contaminated soil.</title>
        <authorList>
            <person name="Zong Y."/>
        </authorList>
    </citation>
    <scope>NUCLEOTIDE SEQUENCE [LARGE SCALE GENOMIC DNA]</scope>
    <source>
        <strain evidence="3 4">ZY74</strain>
    </source>
</reference>
<dbReference type="InterPro" id="IPR000639">
    <property type="entry name" value="Epox_hydrolase-like"/>
</dbReference>
<name>A0A3N4PT55_9BACT</name>
<dbReference type="PRINTS" id="PR00111">
    <property type="entry name" value="ABHYDROLASE"/>
</dbReference>
<evidence type="ECO:0000313" key="3">
    <source>
        <dbReference type="EMBL" id="RPE09959.1"/>
    </source>
</evidence>
<comment type="caution">
    <text evidence="3">The sequence shown here is derived from an EMBL/GenBank/DDBJ whole genome shotgun (WGS) entry which is preliminary data.</text>
</comment>
<dbReference type="Pfam" id="PF00561">
    <property type="entry name" value="Abhydrolase_1"/>
    <property type="match status" value="1"/>
</dbReference>
<dbReference type="InterPro" id="IPR029058">
    <property type="entry name" value="AB_hydrolase_fold"/>
</dbReference>
<accession>A0A3N4PT55</accession>
<dbReference type="Proteomes" id="UP000278351">
    <property type="component" value="Unassembled WGS sequence"/>
</dbReference>
<dbReference type="GO" id="GO:0004301">
    <property type="term" value="F:epoxide hydrolase activity"/>
    <property type="evidence" value="ECO:0007669"/>
    <property type="project" value="TreeGrafter"/>
</dbReference>
<dbReference type="PRINTS" id="PR00412">
    <property type="entry name" value="EPOXHYDRLASE"/>
</dbReference>
<evidence type="ECO:0000256" key="1">
    <source>
        <dbReference type="ARBA" id="ARBA00022801"/>
    </source>
</evidence>
<protein>
    <submittedName>
        <fullName evidence="3">Alpha/beta hydrolase</fullName>
    </submittedName>
</protein>
<keyword evidence="4" id="KW-1185">Reference proteome</keyword>
<feature type="domain" description="AB hydrolase-1" evidence="2">
    <location>
        <begin position="25"/>
        <end position="269"/>
    </location>
</feature>
<dbReference type="EMBL" id="RPDH01000002">
    <property type="protein sequence ID" value="RPE09959.1"/>
    <property type="molecule type" value="Genomic_DNA"/>
</dbReference>
<dbReference type="InterPro" id="IPR000073">
    <property type="entry name" value="AB_hydrolase_1"/>
</dbReference>
<dbReference type="PANTHER" id="PTHR42977:SF3">
    <property type="entry name" value="AB HYDROLASE-1 DOMAIN-CONTAINING PROTEIN"/>
    <property type="match status" value="1"/>
</dbReference>
<dbReference type="Gene3D" id="3.40.50.1820">
    <property type="entry name" value="alpha/beta hydrolase"/>
    <property type="match status" value="1"/>
</dbReference>
<dbReference type="PANTHER" id="PTHR42977">
    <property type="entry name" value="HYDROLASE-RELATED"/>
    <property type="match status" value="1"/>
</dbReference>
<evidence type="ECO:0000259" key="2">
    <source>
        <dbReference type="Pfam" id="PF00561"/>
    </source>
</evidence>
<dbReference type="SUPFAM" id="SSF53474">
    <property type="entry name" value="alpha/beta-Hydrolases"/>
    <property type="match status" value="1"/>
</dbReference>
<gene>
    <name evidence="3" type="ORF">EGT74_15900</name>
</gene>
<dbReference type="FunFam" id="3.40.50.1820:FF:000173">
    <property type="entry name" value="Alpha/beta hydrolase"/>
    <property type="match status" value="1"/>
</dbReference>
<dbReference type="AlphaFoldDB" id="A0A3N4PT55"/>
<sequence>MTRYKKVKIDGLDIFYREAGSPAKPAILLLHGFPTSSHMFRNLLTSLEDKYYLIAPDYPGFGQSSMPSVDEFEYSFDNLAAVVEKFIDAVGLKKFSLYLMDYGAPVGFRIAQQHPERIQALLIQNGNAYEEGLKEFWEPIRAYWRNPGDKDAIEGVSKLLTIEATQWQYTHGVQDPERISPDTWTHDQALLDRPGNKDIQLRLFLSYGTNPALYPGWQAYFREHQPPALITWGEHDYIFPADGAYPYQRDLKNVEFHLLNAGHFALEDHGADIAQLIDGFLSKNIR</sequence>
<organism evidence="3 4">
    <name type="scientific">Chitinophaga lutea</name>
    <dbReference type="NCBI Taxonomy" id="2488634"/>
    <lineage>
        <taxon>Bacteria</taxon>
        <taxon>Pseudomonadati</taxon>
        <taxon>Bacteroidota</taxon>
        <taxon>Chitinophagia</taxon>
        <taxon>Chitinophagales</taxon>
        <taxon>Chitinophagaceae</taxon>
        <taxon>Chitinophaga</taxon>
    </lineage>
</organism>
<proteinExistence type="predicted"/>
<dbReference type="RefSeq" id="WP_123847526.1">
    <property type="nucleotide sequence ID" value="NZ_RPDH01000002.1"/>
</dbReference>